<proteinExistence type="predicted"/>
<evidence type="ECO:0000313" key="2">
    <source>
        <dbReference type="EMBL" id="AJF98426.1"/>
    </source>
</evidence>
<dbReference type="EMBL" id="KP136319">
    <property type="protein sequence ID" value="AJF98426.1"/>
    <property type="molecule type" value="Genomic_DNA"/>
</dbReference>
<feature type="region of interest" description="Disordered" evidence="1">
    <location>
        <begin position="23"/>
        <end position="70"/>
    </location>
</feature>
<dbReference type="GeneID" id="23463343"/>
<dbReference type="RefSeq" id="YP_009120661.1">
    <property type="nucleotide sequence ID" value="NC_026440.1"/>
</dbReference>
<feature type="compositionally biased region" description="Low complexity" evidence="1">
    <location>
        <begin position="27"/>
        <end position="47"/>
    </location>
</feature>
<accession>A0A0B5JBM4</accession>
<feature type="region of interest" description="Disordered" evidence="1">
    <location>
        <begin position="120"/>
        <end position="154"/>
    </location>
</feature>
<sequence>MRPALPYGVDAQGHVAQRQRAARWRQRTAAPTATAATTTTTMAGTKRPACRIEAADPRPPLTRGSRSTPCRWTARRLQQRCRPSGASWSPWATGGTRVAFDVLDVYRWLRANPDGGICGPFGQVPIDQQQRDGDPGACRAPPPQAPARDPRTAL</sequence>
<dbReference type="KEGG" id="vg:23463343"/>
<name>A0A0B5JBM4_9VIRU</name>
<evidence type="ECO:0000256" key="1">
    <source>
        <dbReference type="SAM" id="MobiDB-lite"/>
    </source>
</evidence>
<protein>
    <submittedName>
        <fullName evidence="2">Uncharacterized protein</fullName>
    </submittedName>
</protein>
<organism evidence="2 3">
    <name type="scientific">Pandoravirus inopinatum</name>
    <dbReference type="NCBI Taxonomy" id="1605721"/>
    <lineage>
        <taxon>Viruses</taxon>
        <taxon>Pandoravirus</taxon>
    </lineage>
</organism>
<evidence type="ECO:0000313" key="3">
    <source>
        <dbReference type="Proteomes" id="UP000202511"/>
    </source>
</evidence>
<reference evidence="2 3" key="1">
    <citation type="journal article" date="2015" name="Parasitol. Res.">
        <title>Viruses in close associations with free-living amoebae.</title>
        <authorList>
            <person name="Scheid P."/>
        </authorList>
    </citation>
    <scope>NUCLEOTIDE SEQUENCE [LARGE SCALE GENOMIC DNA]</scope>
    <source>
        <strain evidence="2">KlaHel</strain>
    </source>
</reference>
<dbReference type="Proteomes" id="UP000202511">
    <property type="component" value="Segment"/>
</dbReference>